<organism evidence="1 2">
    <name type="scientific">Methylobacterium gossipiicola</name>
    <dbReference type="NCBI Taxonomy" id="582675"/>
    <lineage>
        <taxon>Bacteria</taxon>
        <taxon>Pseudomonadati</taxon>
        <taxon>Pseudomonadota</taxon>
        <taxon>Alphaproteobacteria</taxon>
        <taxon>Hyphomicrobiales</taxon>
        <taxon>Methylobacteriaceae</taxon>
        <taxon>Methylobacterium</taxon>
    </lineage>
</organism>
<dbReference type="EMBL" id="FOPM01000012">
    <property type="protein sequence ID" value="SFG81056.1"/>
    <property type="molecule type" value="Genomic_DNA"/>
</dbReference>
<evidence type="ECO:0000313" key="1">
    <source>
        <dbReference type="EMBL" id="SFG81056.1"/>
    </source>
</evidence>
<name>A0A1I2V1H6_9HYPH</name>
<accession>A0A1I2V1H6</accession>
<reference evidence="2" key="1">
    <citation type="submission" date="2016-10" db="EMBL/GenBank/DDBJ databases">
        <authorList>
            <person name="Varghese N."/>
            <person name="Submissions S."/>
        </authorList>
    </citation>
    <scope>NUCLEOTIDE SEQUENCE [LARGE SCALE GENOMIC DNA]</scope>
    <source>
        <strain evidence="2">Gh-105</strain>
    </source>
</reference>
<keyword evidence="2" id="KW-1185">Reference proteome</keyword>
<protein>
    <submittedName>
        <fullName evidence="1">Uncharacterized protein</fullName>
    </submittedName>
</protein>
<evidence type="ECO:0000313" key="2">
    <source>
        <dbReference type="Proteomes" id="UP000199229"/>
    </source>
</evidence>
<sequence length="110" mass="11362">MSNGPFQNPPGAYEMGGACGLPCEPWLLPISDAPLPMVDTTDAVLTSVRRAARPFQIATGVLATMILGGLLGQITKDRVEAAPVHKTAGQIAKATPLALPVSQASLTVQN</sequence>
<gene>
    <name evidence="1" type="ORF">SAMN05192565_11223</name>
</gene>
<dbReference type="Proteomes" id="UP000199229">
    <property type="component" value="Unassembled WGS sequence"/>
</dbReference>
<dbReference type="AlphaFoldDB" id="A0A1I2V1H6"/>
<proteinExistence type="predicted"/>